<dbReference type="KEGG" id="pis:Pisl_0840"/>
<proteinExistence type="predicted"/>
<gene>
    <name evidence="1" type="ordered locus">Pisl_0840</name>
</gene>
<protein>
    <submittedName>
        <fullName evidence="1">Uncharacterized protein</fullName>
    </submittedName>
</protein>
<evidence type="ECO:0000313" key="1">
    <source>
        <dbReference type="EMBL" id="ABL88016.1"/>
    </source>
</evidence>
<organism evidence="1 2">
    <name type="scientific">Pyrobaculum islandicum (strain DSM 4184 / JCM 9189 / GEO3)</name>
    <dbReference type="NCBI Taxonomy" id="384616"/>
    <lineage>
        <taxon>Archaea</taxon>
        <taxon>Thermoproteota</taxon>
        <taxon>Thermoprotei</taxon>
        <taxon>Thermoproteales</taxon>
        <taxon>Thermoproteaceae</taxon>
        <taxon>Pyrobaculum</taxon>
    </lineage>
</organism>
<dbReference type="OrthoDB" id="25947at2157"/>
<reference evidence="1" key="1">
    <citation type="submission" date="2006-12" db="EMBL/GenBank/DDBJ databases">
        <title>Complete sequence of Pyrobaculum islandicum DSM 4184.</title>
        <authorList>
            <person name="Copeland A."/>
            <person name="Lucas S."/>
            <person name="Lapidus A."/>
            <person name="Barry K."/>
            <person name="Detter J.C."/>
            <person name="Glavina del Rio T."/>
            <person name="Dalin E."/>
            <person name="Tice H."/>
            <person name="Pitluck S."/>
            <person name="Meincke L."/>
            <person name="Brettin T."/>
            <person name="Bruce D."/>
            <person name="Han C."/>
            <person name="Tapia R."/>
            <person name="Gilna P."/>
            <person name="Schmutz J."/>
            <person name="Larimer F."/>
            <person name="Land M."/>
            <person name="Hauser L."/>
            <person name="Kyrpides N."/>
            <person name="Mikhailova N."/>
            <person name="Cozen A.E."/>
            <person name="Fitz-Gibbon S.T."/>
            <person name="House C.H."/>
            <person name="Saltikov C."/>
            <person name="Lowe T."/>
            <person name="Richardson P."/>
        </authorList>
    </citation>
    <scope>NUCLEOTIDE SEQUENCE [LARGE SCALE GENOMIC DNA]</scope>
    <source>
        <strain evidence="1">DSM 4184</strain>
    </source>
</reference>
<dbReference type="STRING" id="384616.Pisl_0840"/>
<dbReference type="GeneID" id="4616586"/>
<dbReference type="AlphaFoldDB" id="A1RST4"/>
<dbReference type="HOGENOM" id="CLU_803159_0_0_2"/>
<evidence type="ECO:0000313" key="2">
    <source>
        <dbReference type="Proteomes" id="UP000002595"/>
    </source>
</evidence>
<dbReference type="eggNOG" id="arCOG05570">
    <property type="taxonomic scope" value="Archaea"/>
</dbReference>
<sequence>MVDYVEVGIGDSKASVRLVDVTFVTGVGKSTFLEVLYRVISNIGKKIPKIRESWSFYAQSGDISYSIVVNKWRVRQTISVKGEDIVFEYIPSKPLHRLIKPIEVTIAEADVIIPNIKTEEHLSIVAEEDINRFNSLLATARKSLGIKIQMLGPYISPKSLVDANARVNTLDRYARNLAGVLSYLALYRPSAYDSIRASLKRVGVSLSVGLAKPGKIGAFVISKGLKMPLSKAPCSIKSLLALTTALEIKPNILLIDNFDYCMTRKTAETIAMLLRQKPTRVVAEIHNEGIVDWFDIPNKSVVEVML</sequence>
<dbReference type="SUPFAM" id="SSF52540">
    <property type="entry name" value="P-loop containing nucleoside triphosphate hydrolases"/>
    <property type="match status" value="1"/>
</dbReference>
<keyword evidence="2" id="KW-1185">Reference proteome</keyword>
<dbReference type="RefSeq" id="WP_011762592.1">
    <property type="nucleotide sequence ID" value="NC_008701.1"/>
</dbReference>
<dbReference type="InterPro" id="IPR027417">
    <property type="entry name" value="P-loop_NTPase"/>
</dbReference>
<dbReference type="Proteomes" id="UP000002595">
    <property type="component" value="Chromosome"/>
</dbReference>
<name>A1RST4_PYRIL</name>
<accession>A1RST4</accession>
<dbReference type="EMBL" id="CP000504">
    <property type="protein sequence ID" value="ABL88016.1"/>
    <property type="molecule type" value="Genomic_DNA"/>
</dbReference>